<dbReference type="AlphaFoldDB" id="A0A4Q9H173"/>
<dbReference type="SUPFAM" id="SSF55729">
    <property type="entry name" value="Acyl-CoA N-acyltransferases (Nat)"/>
    <property type="match status" value="1"/>
</dbReference>
<organism evidence="2 3">
    <name type="scientific">Aquabacterium lacunae</name>
    <dbReference type="NCBI Taxonomy" id="2528630"/>
    <lineage>
        <taxon>Bacteria</taxon>
        <taxon>Pseudomonadati</taxon>
        <taxon>Pseudomonadota</taxon>
        <taxon>Betaproteobacteria</taxon>
        <taxon>Burkholderiales</taxon>
        <taxon>Aquabacterium</taxon>
    </lineage>
</organism>
<protein>
    <recommendedName>
        <fullName evidence="1">N-acyl amino acid synthase FeeM catalytic core domain-containing protein</fullName>
    </recommendedName>
</protein>
<keyword evidence="3" id="KW-1185">Reference proteome</keyword>
<evidence type="ECO:0000259" key="1">
    <source>
        <dbReference type="Pfam" id="PF21926"/>
    </source>
</evidence>
<feature type="domain" description="N-acyl amino acid synthase FeeM catalytic core" evidence="1">
    <location>
        <begin position="61"/>
        <end position="178"/>
    </location>
</feature>
<sequence>MQPSAPDRAFASEHSTLAHDDVQTAALPFVVRLVRTEAQLGKVCTLRAMSYGHHVPELGERLMQPDQYDRAPGTVVFVAEDKLSGEAVGTIRIHLNAHQPLPIEQAVTLPQHLQGHQLVEVSRLSVRPGYNQMNVRLALFKALYLYCYATQVQHMVVGARRPLDRIYRSLGFKPVNGQDEWVALPYAGYIEHCVLTFDVLHADHTWYEQHHRLYPFMKQTYHPDIQVFAAVSSGWSNPRRSPKELDQVVAAP</sequence>
<comment type="caution">
    <text evidence="2">The sequence shown here is derived from an EMBL/GenBank/DDBJ whole genome shotgun (WGS) entry which is preliminary data.</text>
</comment>
<gene>
    <name evidence="2" type="ORF">EYS42_09765</name>
</gene>
<dbReference type="InterPro" id="IPR054597">
    <property type="entry name" value="FeeM_cat"/>
</dbReference>
<evidence type="ECO:0000313" key="2">
    <source>
        <dbReference type="EMBL" id="TBO31503.1"/>
    </source>
</evidence>
<dbReference type="OrthoDB" id="8773859at2"/>
<accession>A0A4Q9H173</accession>
<dbReference type="EMBL" id="SIXI01000003">
    <property type="protein sequence ID" value="TBO31503.1"/>
    <property type="molecule type" value="Genomic_DNA"/>
</dbReference>
<evidence type="ECO:0000313" key="3">
    <source>
        <dbReference type="Proteomes" id="UP000292120"/>
    </source>
</evidence>
<reference evidence="2 3" key="1">
    <citation type="submission" date="2019-02" db="EMBL/GenBank/DDBJ databases">
        <title>Aquabacterium sp. strain KMB7.</title>
        <authorList>
            <person name="Chen W.-M."/>
        </authorList>
    </citation>
    <scope>NUCLEOTIDE SEQUENCE [LARGE SCALE GENOMIC DNA]</scope>
    <source>
        <strain evidence="2 3">KMB7</strain>
    </source>
</reference>
<dbReference type="RefSeq" id="WP_130967957.1">
    <property type="nucleotide sequence ID" value="NZ_SIXI01000003.1"/>
</dbReference>
<proteinExistence type="predicted"/>
<dbReference type="Gene3D" id="3.40.630.30">
    <property type="match status" value="1"/>
</dbReference>
<name>A0A4Q9H173_9BURK</name>
<dbReference type="Pfam" id="PF21926">
    <property type="entry name" value="FeeM"/>
    <property type="match status" value="1"/>
</dbReference>
<dbReference type="InterPro" id="IPR016181">
    <property type="entry name" value="Acyl_CoA_acyltransferase"/>
</dbReference>
<dbReference type="Proteomes" id="UP000292120">
    <property type="component" value="Unassembled WGS sequence"/>
</dbReference>